<evidence type="ECO:0000313" key="1">
    <source>
        <dbReference type="Proteomes" id="UP000887572"/>
    </source>
</evidence>
<organism evidence="1 2">
    <name type="scientific">Globodera rostochiensis</name>
    <name type="common">Golden nematode worm</name>
    <name type="synonym">Heterodera rostochiensis</name>
    <dbReference type="NCBI Taxonomy" id="31243"/>
    <lineage>
        <taxon>Eukaryota</taxon>
        <taxon>Metazoa</taxon>
        <taxon>Ecdysozoa</taxon>
        <taxon>Nematoda</taxon>
        <taxon>Chromadorea</taxon>
        <taxon>Rhabditida</taxon>
        <taxon>Tylenchina</taxon>
        <taxon>Tylenchomorpha</taxon>
        <taxon>Tylenchoidea</taxon>
        <taxon>Heteroderidae</taxon>
        <taxon>Heteroderinae</taxon>
        <taxon>Globodera</taxon>
    </lineage>
</organism>
<protein>
    <submittedName>
        <fullName evidence="2">Uncharacterized protein</fullName>
    </submittedName>
</protein>
<proteinExistence type="predicted"/>
<name>A0A914H996_GLORO</name>
<accession>A0A914H996</accession>
<dbReference type="Proteomes" id="UP000887572">
    <property type="component" value="Unplaced"/>
</dbReference>
<dbReference type="WBParaSite" id="Gr19_v10_g14959.t1">
    <property type="protein sequence ID" value="Gr19_v10_g14959.t1"/>
    <property type="gene ID" value="Gr19_v10_g14959"/>
</dbReference>
<evidence type="ECO:0000313" key="2">
    <source>
        <dbReference type="WBParaSite" id="Gr19_v10_g14959.t1"/>
    </source>
</evidence>
<sequence>MECAIQNSILELHSDWMLHGDKPTTSGGNLRTPPMEIYLEWIVSAWETLSKDITVKRMERFQMDYASADKKMI</sequence>
<reference evidence="2" key="1">
    <citation type="submission" date="2022-11" db="UniProtKB">
        <authorList>
            <consortium name="WormBaseParasite"/>
        </authorList>
    </citation>
    <scope>IDENTIFICATION</scope>
</reference>
<keyword evidence="1" id="KW-1185">Reference proteome</keyword>
<dbReference type="AlphaFoldDB" id="A0A914H996"/>